<dbReference type="EMBL" id="CAJJDN010000010">
    <property type="protein sequence ID" value="CAD8056239.1"/>
    <property type="molecule type" value="Genomic_DNA"/>
</dbReference>
<evidence type="ECO:0000313" key="1">
    <source>
        <dbReference type="EMBL" id="CAD8056239.1"/>
    </source>
</evidence>
<comment type="caution">
    <text evidence="1">The sequence shown here is derived from an EMBL/GenBank/DDBJ whole genome shotgun (WGS) entry which is preliminary data.</text>
</comment>
<keyword evidence="2" id="KW-1185">Reference proteome</keyword>
<proteinExistence type="predicted"/>
<name>A0A8S1KMD5_9CILI</name>
<reference evidence="1" key="1">
    <citation type="submission" date="2021-01" db="EMBL/GenBank/DDBJ databases">
        <authorList>
            <consortium name="Genoscope - CEA"/>
            <person name="William W."/>
        </authorList>
    </citation>
    <scope>NUCLEOTIDE SEQUENCE</scope>
</reference>
<accession>A0A8S1KMD5</accession>
<protein>
    <submittedName>
        <fullName evidence="1">Uncharacterized protein</fullName>
    </submittedName>
</protein>
<dbReference type="AlphaFoldDB" id="A0A8S1KMD5"/>
<organism evidence="1 2">
    <name type="scientific">Paramecium sonneborni</name>
    <dbReference type="NCBI Taxonomy" id="65129"/>
    <lineage>
        <taxon>Eukaryota</taxon>
        <taxon>Sar</taxon>
        <taxon>Alveolata</taxon>
        <taxon>Ciliophora</taxon>
        <taxon>Intramacronucleata</taxon>
        <taxon>Oligohymenophorea</taxon>
        <taxon>Peniculida</taxon>
        <taxon>Parameciidae</taxon>
        <taxon>Paramecium</taxon>
    </lineage>
</organism>
<evidence type="ECO:0000313" key="2">
    <source>
        <dbReference type="Proteomes" id="UP000692954"/>
    </source>
</evidence>
<dbReference type="Proteomes" id="UP000692954">
    <property type="component" value="Unassembled WGS sequence"/>
</dbReference>
<sequence>MHSIKEEILFLIIYFYLILHYMTKSNILEQINKYLMEPLLKHVNLKLNLFSQLQISFNHFSKFTNQFRKYQDPIIIQQLIFCKVDKQTTILTIIQYLKSVKNYKFFKFLKECIINYSSVQISELFEKQSISYIYTIVDQFYQQQLKLKTNLYKSFKAVDNKKDTFQYQPKETDEKYITEHYRYYLQCKTLVSVQSQNQVYIISITVQHIQIKKIKISTTNFIKNYVNSIYYKFKSIFQQLLYQIKEQSKICLQKLFLFLIMEVFSSYLKEYLMLLFVSINFKKQFLNY</sequence>
<gene>
    <name evidence="1" type="ORF">PSON_ATCC_30995.1.T0100137</name>
</gene>